<protein>
    <submittedName>
        <fullName evidence="1">Uncharacterized protein</fullName>
    </submittedName>
</protein>
<gene>
    <name evidence="1" type="ORF">H9871_11155</name>
</gene>
<comment type="caution">
    <text evidence="1">The sequence shown here is derived from an EMBL/GenBank/DDBJ whole genome shotgun (WGS) entry which is preliminary data.</text>
</comment>
<accession>A0A9D2A8N6</accession>
<reference evidence="1" key="2">
    <citation type="submission" date="2021-04" db="EMBL/GenBank/DDBJ databases">
        <authorList>
            <person name="Gilroy R."/>
        </authorList>
    </citation>
    <scope>NUCLEOTIDE SEQUENCE</scope>
    <source>
        <strain evidence="1">ChiHejej3B27-3195</strain>
    </source>
</reference>
<name>A0A9D2A8N6_9MICC</name>
<dbReference type="AlphaFoldDB" id="A0A9D2A8N6"/>
<organism evidence="1 2">
    <name type="scientific">Candidatus Nesterenkonia stercoripullorum</name>
    <dbReference type="NCBI Taxonomy" id="2838701"/>
    <lineage>
        <taxon>Bacteria</taxon>
        <taxon>Bacillati</taxon>
        <taxon>Actinomycetota</taxon>
        <taxon>Actinomycetes</taxon>
        <taxon>Micrococcales</taxon>
        <taxon>Micrococcaceae</taxon>
        <taxon>Nesterenkonia</taxon>
    </lineage>
</organism>
<evidence type="ECO:0000313" key="1">
    <source>
        <dbReference type="EMBL" id="HIX00686.1"/>
    </source>
</evidence>
<evidence type="ECO:0000313" key="2">
    <source>
        <dbReference type="Proteomes" id="UP000824151"/>
    </source>
</evidence>
<proteinExistence type="predicted"/>
<feature type="non-terminal residue" evidence="1">
    <location>
        <position position="258"/>
    </location>
</feature>
<sequence>MTDSATPLVRFMAPAVLPGTDLVGQSASLESELEAPHSSTIAELPARGHFSTTLSRAVAQLHELYGELTSYGWRLTSRPGADQQRAVQGLRGDIDAVADVRGERLSAGATSAAITFRALGPLSAAATIALPSGEKALIDHGARRDLGDSLAAGVRETMQHVRRSCSPERLHLVIEEPQYAAVLGGYVPTVSGYRSIRSIPREEARAAIAGFVAAARQGGADEVYLDTVEPVTTTLTEDHAAAHSGGRQAEDGVDGFAL</sequence>
<reference evidence="1" key="1">
    <citation type="journal article" date="2021" name="PeerJ">
        <title>Extensive microbial diversity within the chicken gut microbiome revealed by metagenomics and culture.</title>
        <authorList>
            <person name="Gilroy R."/>
            <person name="Ravi A."/>
            <person name="Getino M."/>
            <person name="Pursley I."/>
            <person name="Horton D.L."/>
            <person name="Alikhan N.F."/>
            <person name="Baker D."/>
            <person name="Gharbi K."/>
            <person name="Hall N."/>
            <person name="Watson M."/>
            <person name="Adriaenssens E.M."/>
            <person name="Foster-Nyarko E."/>
            <person name="Jarju S."/>
            <person name="Secka A."/>
            <person name="Antonio M."/>
            <person name="Oren A."/>
            <person name="Chaudhuri R.R."/>
            <person name="La Ragione R."/>
            <person name="Hildebrand F."/>
            <person name="Pallen M.J."/>
        </authorList>
    </citation>
    <scope>NUCLEOTIDE SEQUENCE</scope>
    <source>
        <strain evidence="1">ChiHejej3B27-3195</strain>
    </source>
</reference>
<dbReference type="Proteomes" id="UP000824151">
    <property type="component" value="Unassembled WGS sequence"/>
</dbReference>
<dbReference type="EMBL" id="DXGD01000411">
    <property type="protein sequence ID" value="HIX00686.1"/>
    <property type="molecule type" value="Genomic_DNA"/>
</dbReference>